<evidence type="ECO:0000313" key="4">
    <source>
        <dbReference type="Proteomes" id="UP000052979"/>
    </source>
</evidence>
<dbReference type="Pfam" id="PF00795">
    <property type="entry name" value="CN_hydrolase"/>
    <property type="match status" value="1"/>
</dbReference>
<keyword evidence="3" id="KW-0378">Hydrolase</keyword>
<sequence length="269" mass="28252">MTRLALAQIISTGDPASNLTLVRDGIADAADQGAEIVVFPEATQCAFGNDLVAIAEPLDGPWACAVTATAREYGVTAVVGMFTPSETGRLRNTLLITGPNGVTSYDKIHLFDAFGSRESDTIDAGDTLSPRPLADTTIGFATCYDIRFPALFTAQAHHGATIIIVCASWRAGPGKADQWELLARARALDSTSFIIAVGQGDPRSLGIEPTTRAPTGIGRSLVISPLGTVLHRLGAAPELLLVQLDPAEATAARQALPVLANQRTELLPR</sequence>
<feature type="domain" description="CN hydrolase" evidence="2">
    <location>
        <begin position="2"/>
        <end position="246"/>
    </location>
</feature>
<dbReference type="KEGG" id="rtx:TI83_00030"/>
<proteinExistence type="inferred from homology"/>
<dbReference type="SUPFAM" id="SSF56317">
    <property type="entry name" value="Carbon-nitrogen hydrolase"/>
    <property type="match status" value="1"/>
</dbReference>
<dbReference type="InterPro" id="IPR003010">
    <property type="entry name" value="C-N_Hydrolase"/>
</dbReference>
<evidence type="ECO:0000259" key="2">
    <source>
        <dbReference type="PROSITE" id="PS50263"/>
    </source>
</evidence>
<dbReference type="EMBL" id="LBFI01000054">
    <property type="protein sequence ID" value="KKM44478.1"/>
    <property type="molecule type" value="Genomic_DNA"/>
</dbReference>
<evidence type="ECO:0000313" key="3">
    <source>
        <dbReference type="EMBL" id="KKM44478.1"/>
    </source>
</evidence>
<gene>
    <name evidence="3" type="ORF">VT73_09955</name>
</gene>
<dbReference type="AlphaFoldDB" id="A0A0C5BCS3"/>
<name>A0A0C5BCS3_9MICO</name>
<dbReference type="RefSeq" id="WP_042733673.1">
    <property type="nucleotide sequence ID" value="NZ_CP010848.1"/>
</dbReference>
<dbReference type="eggNOG" id="COG0388">
    <property type="taxonomic scope" value="Bacteria"/>
</dbReference>
<dbReference type="GO" id="GO:0016787">
    <property type="term" value="F:hydrolase activity"/>
    <property type="evidence" value="ECO:0007669"/>
    <property type="project" value="UniProtKB-KW"/>
</dbReference>
<evidence type="ECO:0000256" key="1">
    <source>
        <dbReference type="ARBA" id="ARBA00010613"/>
    </source>
</evidence>
<dbReference type="InterPro" id="IPR036526">
    <property type="entry name" value="C-N_Hydrolase_sf"/>
</dbReference>
<dbReference type="PROSITE" id="PS50263">
    <property type="entry name" value="CN_HYDROLASE"/>
    <property type="match status" value="1"/>
</dbReference>
<dbReference type="PANTHER" id="PTHR23088:SF27">
    <property type="entry name" value="DEAMINATED GLUTATHIONE AMIDASE"/>
    <property type="match status" value="1"/>
</dbReference>
<dbReference type="Gene3D" id="3.60.110.10">
    <property type="entry name" value="Carbon-nitrogen hydrolase"/>
    <property type="match status" value="1"/>
</dbReference>
<dbReference type="GeneID" id="93666224"/>
<dbReference type="InterPro" id="IPR001110">
    <property type="entry name" value="UPF0012_CS"/>
</dbReference>
<dbReference type="STRING" id="145458.APU90_06450"/>
<dbReference type="CDD" id="cd07581">
    <property type="entry name" value="nitrilase_3"/>
    <property type="match status" value="1"/>
</dbReference>
<dbReference type="PATRIC" id="fig|145458.7.peg.7"/>
<comment type="similarity">
    <text evidence="1">Belongs to the carbon-nitrogen hydrolase superfamily. NIT1/NIT2 family.</text>
</comment>
<protein>
    <submittedName>
        <fullName evidence="3">Hydrolase</fullName>
    </submittedName>
</protein>
<dbReference type="KEGG" id="rtc:APU90_06450"/>
<organism evidence="3 4">
    <name type="scientific">Rathayibacter toxicus</name>
    <dbReference type="NCBI Taxonomy" id="145458"/>
    <lineage>
        <taxon>Bacteria</taxon>
        <taxon>Bacillati</taxon>
        <taxon>Actinomycetota</taxon>
        <taxon>Actinomycetes</taxon>
        <taxon>Micrococcales</taxon>
        <taxon>Microbacteriaceae</taxon>
        <taxon>Rathayibacter</taxon>
    </lineage>
</organism>
<comment type="caution">
    <text evidence="3">The sequence shown here is derived from an EMBL/GenBank/DDBJ whole genome shotgun (WGS) entry which is preliminary data.</text>
</comment>
<reference evidence="3 4" key="1">
    <citation type="submission" date="2015-04" db="EMBL/GenBank/DDBJ databases">
        <title>Draft genome sequence of Rathayibacter toxicus strain FH-142 (AKA 70134 or CS 32), a Western Australian isolate.</title>
        <authorList>
            <consortium name="Consortium for Microbial Forensics and Genomics (microFORGE)"/>
            <person name="Knight B.M."/>
            <person name="Roberts D.P."/>
            <person name="Lin D."/>
            <person name="Hari K."/>
            <person name="Fletcher J."/>
            <person name="Melcher U."/>
            <person name="Blagden T."/>
            <person name="Luster D.G."/>
            <person name="Sechler A.J."/>
            <person name="Schneider W.L."/>
            <person name="Winegar R.A."/>
        </authorList>
    </citation>
    <scope>NUCLEOTIDE SEQUENCE [LARGE SCALE GENOMIC DNA]</scope>
    <source>
        <strain evidence="3 4">FH142</strain>
    </source>
</reference>
<keyword evidence="4" id="KW-1185">Reference proteome</keyword>
<accession>A0A0C5BCS3</accession>
<dbReference type="Proteomes" id="UP000052979">
    <property type="component" value="Unassembled WGS sequence"/>
</dbReference>
<dbReference type="PANTHER" id="PTHR23088">
    <property type="entry name" value="NITRILASE-RELATED"/>
    <property type="match status" value="1"/>
</dbReference>
<dbReference type="PROSITE" id="PS01227">
    <property type="entry name" value="UPF0012"/>
    <property type="match status" value="1"/>
</dbReference>